<keyword evidence="3" id="KW-1185">Reference proteome</keyword>
<dbReference type="AlphaFoldDB" id="A0A919KW99"/>
<proteinExistence type="predicted"/>
<name>A0A919KW99_9MICO</name>
<keyword evidence="1" id="KW-1133">Transmembrane helix</keyword>
<reference evidence="2" key="1">
    <citation type="journal article" date="2014" name="Int. J. Syst. Evol. Microbiol.">
        <title>Complete genome sequence of Corynebacterium casei LMG S-19264T (=DSM 44701T), isolated from a smear-ripened cheese.</title>
        <authorList>
            <consortium name="US DOE Joint Genome Institute (JGI-PGF)"/>
            <person name="Walter F."/>
            <person name="Albersmeier A."/>
            <person name="Kalinowski J."/>
            <person name="Ruckert C."/>
        </authorList>
    </citation>
    <scope>NUCLEOTIDE SEQUENCE</scope>
    <source>
        <strain evidence="2">CGMCC 4.7398</strain>
    </source>
</reference>
<dbReference type="Proteomes" id="UP000627369">
    <property type="component" value="Unassembled WGS sequence"/>
</dbReference>
<organism evidence="2 3">
    <name type="scientific">Promicromonospora soli</name>
    <dbReference type="NCBI Taxonomy" id="2035533"/>
    <lineage>
        <taxon>Bacteria</taxon>
        <taxon>Bacillati</taxon>
        <taxon>Actinomycetota</taxon>
        <taxon>Actinomycetes</taxon>
        <taxon>Micrococcales</taxon>
        <taxon>Promicromonosporaceae</taxon>
        <taxon>Promicromonospora</taxon>
    </lineage>
</organism>
<evidence type="ECO:0000313" key="2">
    <source>
        <dbReference type="EMBL" id="GHH74574.1"/>
    </source>
</evidence>
<reference evidence="2" key="2">
    <citation type="submission" date="2020-09" db="EMBL/GenBank/DDBJ databases">
        <authorList>
            <person name="Sun Q."/>
            <person name="Zhou Y."/>
        </authorList>
    </citation>
    <scope>NUCLEOTIDE SEQUENCE</scope>
    <source>
        <strain evidence="2">CGMCC 4.7398</strain>
    </source>
</reference>
<keyword evidence="1" id="KW-0812">Transmembrane</keyword>
<evidence type="ECO:0000256" key="1">
    <source>
        <dbReference type="SAM" id="Phobius"/>
    </source>
</evidence>
<dbReference type="RefSeq" id="WP_189669944.1">
    <property type="nucleotide sequence ID" value="NZ_BNAS01000004.1"/>
</dbReference>
<accession>A0A919KW99</accession>
<protein>
    <submittedName>
        <fullName evidence="2">Uncharacterized protein</fullName>
    </submittedName>
</protein>
<evidence type="ECO:0000313" key="3">
    <source>
        <dbReference type="Proteomes" id="UP000627369"/>
    </source>
</evidence>
<sequence length="262" mass="27055">MTEPVDERWVAHMRDLSTGIVPPTPANPHDMSRVAIRRTRTRRAVLVTTGGVTAVAAVAVSAFALGGPTSQGVLLPGAAASVSASADPSSEAAASAAEAEALAREKERLAAVALAPDGWEVHELEGLTYALPPEIVTSGPVQDEPGVTSDMWHSSEDPDAPPFVRVAHYAAGSESPAWPDVASKTDASEFELPGASRAVVADISAEVAGLPSGTDVPGNSKGPRMFVIERADGPGTYVITLNLPREGSAEFVQGFRASLSLD</sequence>
<keyword evidence="1" id="KW-0472">Membrane</keyword>
<dbReference type="EMBL" id="BNAS01000004">
    <property type="protein sequence ID" value="GHH74574.1"/>
    <property type="molecule type" value="Genomic_DNA"/>
</dbReference>
<comment type="caution">
    <text evidence="2">The sequence shown here is derived from an EMBL/GenBank/DDBJ whole genome shotgun (WGS) entry which is preliminary data.</text>
</comment>
<gene>
    <name evidence="2" type="ORF">GCM10017772_28610</name>
</gene>
<feature type="transmembrane region" description="Helical" evidence="1">
    <location>
        <begin position="44"/>
        <end position="65"/>
    </location>
</feature>